<reference evidence="4" key="2">
    <citation type="submission" date="2010-04" db="EMBL/GenBank/DDBJ databases">
        <authorList>
            <person name="Buell R."/>
            <person name="Hamilton J."/>
            <person name="Hostetler J."/>
        </authorList>
    </citation>
    <scope>NUCLEOTIDE SEQUENCE [LARGE SCALE GENOMIC DNA]</scope>
    <source>
        <strain evidence="4">DAOM:BR144</strain>
    </source>
</reference>
<feature type="compositionally biased region" description="Basic residues" evidence="1">
    <location>
        <begin position="379"/>
        <end position="408"/>
    </location>
</feature>
<dbReference type="HOGENOM" id="CLU_029012_0_0_1"/>
<dbReference type="InterPro" id="IPR001849">
    <property type="entry name" value="PH_domain"/>
</dbReference>
<dbReference type="Proteomes" id="UP000019132">
    <property type="component" value="Unassembled WGS sequence"/>
</dbReference>
<sequence length="485" mass="54814">MEGFLDLLPAATLGLSLKKRAWTRSFFRLHPAFPHVLEFFGDASMQQRKGKIDLRNAQIATTDELGGLLFRGDGSHRKAELSSKISMENSRRFVLRVSEDGDAAAPPGVTRPQQPRRYKHHYVCAEIMDDSGQVNAQMSRQYSQQWLQALQAAAISATPKAPPSDSRELSNQIAAFMDRMHLAACVSCRHVESKKSVFEVTVKAWILQRELVPSEDDNDDSESWQVLEYACAWKVRKTTAQFREFDAQMRQFYRDELRDLSGVPSSSGNGVGLVMHLLQSAEEEAAAHQRRVTALDAYFQQLLRLPAFTAFGSDASVMLDNFLDISAHLASFRQLEKATGHNMQLRKRKVVSWAERVNFERLYQMHLDAAAQRPAPVPHARKSGTMRGSEKHHHHHHHHGDHQHRHRESSKPRVEEERVPALPASVDAVRQPSLVEHLPSVTQETHTETVQERIAKIGKKLIVEAFTAPPVLVDFAHAPRSSSHR</sequence>
<accession>K3X155</accession>
<dbReference type="AlphaFoldDB" id="K3X155"/>
<dbReference type="EnsemblProtists" id="PYU1_T010954">
    <property type="protein sequence ID" value="PYU1_T010954"/>
    <property type="gene ID" value="PYU1_G010931"/>
</dbReference>
<evidence type="ECO:0000313" key="3">
    <source>
        <dbReference type="EnsemblProtists" id="PYU1_T010954"/>
    </source>
</evidence>
<reference evidence="3" key="3">
    <citation type="submission" date="2015-02" db="UniProtKB">
        <authorList>
            <consortium name="EnsemblProtists"/>
        </authorList>
    </citation>
    <scope>IDENTIFICATION</scope>
    <source>
        <strain evidence="3">DAOM BR144</strain>
    </source>
</reference>
<dbReference type="InterPro" id="IPR011993">
    <property type="entry name" value="PH-like_dom_sf"/>
</dbReference>
<protein>
    <recommendedName>
        <fullName evidence="2">PH domain-containing protein</fullName>
    </recommendedName>
</protein>
<organism evidence="3 4">
    <name type="scientific">Globisporangium ultimum (strain ATCC 200006 / CBS 805.95 / DAOM BR144)</name>
    <name type="common">Pythium ultimum</name>
    <dbReference type="NCBI Taxonomy" id="431595"/>
    <lineage>
        <taxon>Eukaryota</taxon>
        <taxon>Sar</taxon>
        <taxon>Stramenopiles</taxon>
        <taxon>Oomycota</taxon>
        <taxon>Peronosporomycetes</taxon>
        <taxon>Pythiales</taxon>
        <taxon>Pythiaceae</taxon>
        <taxon>Globisporangium</taxon>
    </lineage>
</organism>
<dbReference type="VEuPathDB" id="FungiDB:PYU1_G010931"/>
<proteinExistence type="predicted"/>
<evidence type="ECO:0000313" key="4">
    <source>
        <dbReference type="Proteomes" id="UP000019132"/>
    </source>
</evidence>
<dbReference type="EMBL" id="GL376590">
    <property type="status" value="NOT_ANNOTATED_CDS"/>
    <property type="molecule type" value="Genomic_DNA"/>
</dbReference>
<dbReference type="Gene3D" id="2.30.29.30">
    <property type="entry name" value="Pleckstrin-homology domain (PH domain)/Phosphotyrosine-binding domain (PTB)"/>
    <property type="match status" value="1"/>
</dbReference>
<feature type="domain" description="PH" evidence="2">
    <location>
        <begin position="1"/>
        <end position="155"/>
    </location>
</feature>
<evidence type="ECO:0000256" key="1">
    <source>
        <dbReference type="SAM" id="MobiDB-lite"/>
    </source>
</evidence>
<reference evidence="4" key="1">
    <citation type="journal article" date="2010" name="Genome Biol.">
        <title>Genome sequence of the necrotrophic plant pathogen Pythium ultimum reveals original pathogenicity mechanisms and effector repertoire.</title>
        <authorList>
            <person name="Levesque C.A."/>
            <person name="Brouwer H."/>
            <person name="Cano L."/>
            <person name="Hamilton J.P."/>
            <person name="Holt C."/>
            <person name="Huitema E."/>
            <person name="Raffaele S."/>
            <person name="Robideau G.P."/>
            <person name="Thines M."/>
            <person name="Win J."/>
            <person name="Zerillo M.M."/>
            <person name="Beakes G.W."/>
            <person name="Boore J.L."/>
            <person name="Busam D."/>
            <person name="Dumas B."/>
            <person name="Ferriera S."/>
            <person name="Fuerstenberg S.I."/>
            <person name="Gachon C.M."/>
            <person name="Gaulin E."/>
            <person name="Govers F."/>
            <person name="Grenville-Briggs L."/>
            <person name="Horner N."/>
            <person name="Hostetler J."/>
            <person name="Jiang R.H."/>
            <person name="Johnson J."/>
            <person name="Krajaejun T."/>
            <person name="Lin H."/>
            <person name="Meijer H.J."/>
            <person name="Moore B."/>
            <person name="Morris P."/>
            <person name="Phuntmart V."/>
            <person name="Puiu D."/>
            <person name="Shetty J."/>
            <person name="Stajich J.E."/>
            <person name="Tripathy S."/>
            <person name="Wawra S."/>
            <person name="van West P."/>
            <person name="Whitty B.R."/>
            <person name="Coutinho P.M."/>
            <person name="Henrissat B."/>
            <person name="Martin F."/>
            <person name="Thomas P.D."/>
            <person name="Tyler B.M."/>
            <person name="De Vries R.P."/>
            <person name="Kamoun S."/>
            <person name="Yandell M."/>
            <person name="Tisserat N."/>
            <person name="Buell C.R."/>
        </authorList>
    </citation>
    <scope>NUCLEOTIDE SEQUENCE</scope>
    <source>
        <strain evidence="4">DAOM:BR144</strain>
    </source>
</reference>
<dbReference type="OMA" id="ITVKAWI"/>
<keyword evidence="4" id="KW-1185">Reference proteome</keyword>
<name>K3X155_GLOUD</name>
<dbReference type="PROSITE" id="PS50003">
    <property type="entry name" value="PH_DOMAIN"/>
    <property type="match status" value="1"/>
</dbReference>
<dbReference type="InParanoid" id="K3X155"/>
<feature type="region of interest" description="Disordered" evidence="1">
    <location>
        <begin position="370"/>
        <end position="417"/>
    </location>
</feature>
<evidence type="ECO:0000259" key="2">
    <source>
        <dbReference type="PROSITE" id="PS50003"/>
    </source>
</evidence>
<dbReference type="eggNOG" id="ENOG502SETR">
    <property type="taxonomic scope" value="Eukaryota"/>
</dbReference>